<dbReference type="EMBL" id="JAMOIM010000001">
    <property type="protein sequence ID" value="MCW6506980.1"/>
    <property type="molecule type" value="Genomic_DNA"/>
</dbReference>
<dbReference type="Proteomes" id="UP001165667">
    <property type="component" value="Unassembled WGS sequence"/>
</dbReference>
<proteinExistence type="predicted"/>
<evidence type="ECO:0000313" key="2">
    <source>
        <dbReference type="EMBL" id="MCW6506980.1"/>
    </source>
</evidence>
<evidence type="ECO:0000256" key="1">
    <source>
        <dbReference type="SAM" id="SignalP"/>
    </source>
</evidence>
<evidence type="ECO:0000313" key="3">
    <source>
        <dbReference type="Proteomes" id="UP001165667"/>
    </source>
</evidence>
<keyword evidence="1" id="KW-0732">Signal</keyword>
<feature type="signal peptide" evidence="1">
    <location>
        <begin position="1"/>
        <end position="20"/>
    </location>
</feature>
<dbReference type="RefSeq" id="WP_282583315.1">
    <property type="nucleotide sequence ID" value="NZ_JAMOIM010000001.1"/>
</dbReference>
<dbReference type="AlphaFoldDB" id="A0AA42CL61"/>
<accession>A0AA42CL61</accession>
<feature type="chain" id="PRO_5041271141" evidence="1">
    <location>
        <begin position="21"/>
        <end position="129"/>
    </location>
</feature>
<protein>
    <submittedName>
        <fullName evidence="2">Uncharacterized protein</fullName>
    </submittedName>
</protein>
<organism evidence="2 3">
    <name type="scientific">Lichenifustis flavocetrariae</name>
    <dbReference type="NCBI Taxonomy" id="2949735"/>
    <lineage>
        <taxon>Bacteria</taxon>
        <taxon>Pseudomonadati</taxon>
        <taxon>Pseudomonadota</taxon>
        <taxon>Alphaproteobacteria</taxon>
        <taxon>Hyphomicrobiales</taxon>
        <taxon>Lichenihabitantaceae</taxon>
        <taxon>Lichenifustis</taxon>
    </lineage>
</organism>
<gene>
    <name evidence="2" type="ORF">M8523_02970</name>
</gene>
<name>A0AA42CL61_9HYPH</name>
<reference evidence="2" key="1">
    <citation type="submission" date="2022-05" db="EMBL/GenBank/DDBJ databases">
        <authorList>
            <person name="Pankratov T."/>
        </authorList>
    </citation>
    <scope>NUCLEOTIDE SEQUENCE</scope>
    <source>
        <strain evidence="2">BP6-180914</strain>
    </source>
</reference>
<sequence length="129" mass="13803">MFRSLVAACFLASFAPPAIAGTFNGVAYPVDPRETCDSLAEGRAAMQVLASNHHTTVFYLEGDQAHRFIAAINPPGSKIVLEADYVAVFQEPAFQSGYVWIANLLCGGFGTGFPMRLPDLKAALAKAQH</sequence>
<comment type="caution">
    <text evidence="2">The sequence shown here is derived from an EMBL/GenBank/DDBJ whole genome shotgun (WGS) entry which is preliminary data.</text>
</comment>
<keyword evidence="3" id="KW-1185">Reference proteome</keyword>